<dbReference type="Proteomes" id="UP000688137">
    <property type="component" value="Unassembled WGS sequence"/>
</dbReference>
<dbReference type="EMBL" id="CAJJDM010000040">
    <property type="protein sequence ID" value="CAD8067748.1"/>
    <property type="molecule type" value="Genomic_DNA"/>
</dbReference>
<evidence type="ECO:0000256" key="1">
    <source>
        <dbReference type="ARBA" id="ARBA00022723"/>
    </source>
</evidence>
<feature type="domain" description="RanBP2-type" evidence="4">
    <location>
        <begin position="113"/>
        <end position="132"/>
    </location>
</feature>
<name>A0A8S1LHX4_PARPR</name>
<evidence type="ECO:0000256" key="2">
    <source>
        <dbReference type="ARBA" id="ARBA00022771"/>
    </source>
</evidence>
<comment type="caution">
    <text evidence="5">The sequence shown here is derived from an EMBL/GenBank/DDBJ whole genome shotgun (WGS) entry which is preliminary data.</text>
</comment>
<dbReference type="AlphaFoldDB" id="A0A8S1LHX4"/>
<organism evidence="5 6">
    <name type="scientific">Paramecium primaurelia</name>
    <dbReference type="NCBI Taxonomy" id="5886"/>
    <lineage>
        <taxon>Eukaryota</taxon>
        <taxon>Sar</taxon>
        <taxon>Alveolata</taxon>
        <taxon>Ciliophora</taxon>
        <taxon>Intramacronucleata</taxon>
        <taxon>Oligohymenophorea</taxon>
        <taxon>Peniculida</taxon>
        <taxon>Parameciidae</taxon>
        <taxon>Paramecium</taxon>
    </lineage>
</organism>
<keyword evidence="2" id="KW-0863">Zinc-finger</keyword>
<accession>A0A8S1LHX4</accession>
<keyword evidence="1" id="KW-0479">Metal-binding</keyword>
<evidence type="ECO:0000259" key="4">
    <source>
        <dbReference type="PROSITE" id="PS01358"/>
    </source>
</evidence>
<keyword evidence="6" id="KW-1185">Reference proteome</keyword>
<sequence>MIEHDQSIPLQQTIFRNGVSVLPLLVKKNSMGLALENIPRTQTFSRQMQQSGHNDSVQQSRTPTMKNDSLYGNIFKKPVVIKKPNFILTKPDNDFSWPLLYYKERMQNKPLDWICIGCKNLNYSFRKYCNRCKTFTRDAPGTKFIPLEQLNIIDSLKLSEPDLTGSGHSTTDSVGSKAQEQAVFHQALFLENLTQNKQETVNKNFNFMKICTLCRTENYFYQSKCKQCGFKI</sequence>
<reference evidence="5" key="1">
    <citation type="submission" date="2021-01" db="EMBL/GenBank/DDBJ databases">
        <authorList>
            <consortium name="Genoscope - CEA"/>
            <person name="William W."/>
        </authorList>
    </citation>
    <scope>NUCLEOTIDE SEQUENCE</scope>
</reference>
<evidence type="ECO:0000313" key="5">
    <source>
        <dbReference type="EMBL" id="CAD8067748.1"/>
    </source>
</evidence>
<gene>
    <name evidence="5" type="ORF">PPRIM_AZ9-3.1.T0410145</name>
</gene>
<dbReference type="PROSITE" id="PS01358">
    <property type="entry name" value="ZF_RANBP2_1"/>
    <property type="match status" value="1"/>
</dbReference>
<dbReference type="SMART" id="SM00547">
    <property type="entry name" value="ZnF_RBZ"/>
    <property type="match status" value="2"/>
</dbReference>
<evidence type="ECO:0000256" key="3">
    <source>
        <dbReference type="ARBA" id="ARBA00022833"/>
    </source>
</evidence>
<dbReference type="GO" id="GO:0008270">
    <property type="term" value="F:zinc ion binding"/>
    <property type="evidence" value="ECO:0007669"/>
    <property type="project" value="UniProtKB-KW"/>
</dbReference>
<dbReference type="InterPro" id="IPR001876">
    <property type="entry name" value="Znf_RanBP2"/>
</dbReference>
<keyword evidence="3" id="KW-0862">Zinc</keyword>
<protein>
    <recommendedName>
        <fullName evidence="4">RanBP2-type domain-containing protein</fullName>
    </recommendedName>
</protein>
<proteinExistence type="predicted"/>
<evidence type="ECO:0000313" key="6">
    <source>
        <dbReference type="Proteomes" id="UP000688137"/>
    </source>
</evidence>